<dbReference type="PANTHER" id="PTHR30036:SF7">
    <property type="entry name" value="ABC TRANSPORTER PERIPLASMIC-BINDING PROTEIN YPHF"/>
    <property type="match status" value="1"/>
</dbReference>
<sequence>MVGRASIAHLASAATICTLIMLGFSAPAEGKNLKFSLISKDIEDINFINAWRGCSDAARRNGDECLHMGDTQIGYFRGQLEAINKAVALKVDGIAISVTNSAFIAKDGLPDALDRKIPVITFDSDLEPPDQPLRRTYIGPNNFGIGIRLARILKEKAPKGASICIMSGGRFDPNLNERIAGIRHELRRTPENPSLNSTPESAKSPLTGENGWTEDDRCPLYNKGDDNLGLSQFAQAVQNTTTDFIVPVGAWLLGDPERMAKIMAIHGPRAPQLVMATGTPSDEQDRLTRKGIIDGYVAIDFYRMGELVYQQMRNFATGENVIIAEETPLRIRMGGDIQVGENPM</sequence>
<feature type="compositionally biased region" description="Polar residues" evidence="3">
    <location>
        <begin position="191"/>
        <end position="201"/>
    </location>
</feature>
<dbReference type="Pfam" id="PF13407">
    <property type="entry name" value="Peripla_BP_4"/>
    <property type="match status" value="1"/>
</dbReference>
<protein>
    <submittedName>
        <fullName evidence="5">Substrate-binding domain-containing protein</fullName>
    </submittedName>
</protein>
<reference evidence="5 6" key="1">
    <citation type="submission" date="2023-03" db="EMBL/GenBank/DDBJ databases">
        <title>Strain FZY0004 represents a novel species in the genus Thalassospira isolated from seawater.</title>
        <authorList>
            <person name="Fu Z.-Y."/>
        </authorList>
    </citation>
    <scope>NUCLEOTIDE SEQUENCE [LARGE SCALE GENOMIC DNA]</scope>
    <source>
        <strain evidence="5 6">FZY0004</strain>
    </source>
</reference>
<feature type="region of interest" description="Disordered" evidence="3">
    <location>
        <begin position="187"/>
        <end position="213"/>
    </location>
</feature>
<dbReference type="EMBL" id="JARSBO010000013">
    <property type="protein sequence ID" value="MDG4721516.1"/>
    <property type="molecule type" value="Genomic_DNA"/>
</dbReference>
<organism evidence="5 6">
    <name type="scientific">Thalassospira aquimaris</name>
    <dbReference type="NCBI Taxonomy" id="3037796"/>
    <lineage>
        <taxon>Bacteria</taxon>
        <taxon>Pseudomonadati</taxon>
        <taxon>Pseudomonadota</taxon>
        <taxon>Alphaproteobacteria</taxon>
        <taxon>Rhodospirillales</taxon>
        <taxon>Thalassospiraceae</taxon>
        <taxon>Thalassospira</taxon>
    </lineage>
</organism>
<evidence type="ECO:0000259" key="4">
    <source>
        <dbReference type="Pfam" id="PF13407"/>
    </source>
</evidence>
<comment type="caution">
    <text evidence="5">The sequence shown here is derived from an EMBL/GenBank/DDBJ whole genome shotgun (WGS) entry which is preliminary data.</text>
</comment>
<dbReference type="InterPro" id="IPR025997">
    <property type="entry name" value="SBP_2_dom"/>
</dbReference>
<evidence type="ECO:0000313" key="6">
    <source>
        <dbReference type="Proteomes" id="UP001529180"/>
    </source>
</evidence>
<evidence type="ECO:0000256" key="3">
    <source>
        <dbReference type="SAM" id="MobiDB-lite"/>
    </source>
</evidence>
<comment type="subcellular location">
    <subcellularLocation>
        <location evidence="1">Periplasm</location>
    </subcellularLocation>
</comment>
<keyword evidence="6" id="KW-1185">Reference proteome</keyword>
<proteinExistence type="inferred from homology"/>
<name>A0ABT6GHF4_9PROT</name>
<dbReference type="Gene3D" id="3.40.50.2300">
    <property type="match status" value="2"/>
</dbReference>
<dbReference type="InterPro" id="IPR028082">
    <property type="entry name" value="Peripla_BP_I"/>
</dbReference>
<feature type="domain" description="Periplasmic binding protein" evidence="4">
    <location>
        <begin position="37"/>
        <end position="319"/>
    </location>
</feature>
<dbReference type="PANTHER" id="PTHR30036">
    <property type="entry name" value="D-XYLOSE-BINDING PERIPLASMIC PROTEIN"/>
    <property type="match status" value="1"/>
</dbReference>
<evidence type="ECO:0000313" key="5">
    <source>
        <dbReference type="EMBL" id="MDG4721516.1"/>
    </source>
</evidence>
<dbReference type="SUPFAM" id="SSF53822">
    <property type="entry name" value="Periplasmic binding protein-like I"/>
    <property type="match status" value="1"/>
</dbReference>
<comment type="similarity">
    <text evidence="2">Belongs to the bacterial solute-binding protein 2 family.</text>
</comment>
<evidence type="ECO:0000256" key="2">
    <source>
        <dbReference type="ARBA" id="ARBA00007639"/>
    </source>
</evidence>
<dbReference type="RefSeq" id="WP_181846515.1">
    <property type="nucleotide sequence ID" value="NZ_JARSBO010000013.1"/>
</dbReference>
<dbReference type="InterPro" id="IPR050555">
    <property type="entry name" value="Bact_Solute-Bind_Prot2"/>
</dbReference>
<dbReference type="Proteomes" id="UP001529180">
    <property type="component" value="Unassembled WGS sequence"/>
</dbReference>
<gene>
    <name evidence="5" type="ORF">P7680_21095</name>
</gene>
<evidence type="ECO:0000256" key="1">
    <source>
        <dbReference type="ARBA" id="ARBA00004418"/>
    </source>
</evidence>
<accession>A0ABT6GHF4</accession>